<reference evidence="1" key="1">
    <citation type="journal article" date="2023" name="Int. J. Mol. Sci.">
        <title>Metagenomics Revealed a New Genus 'Candidatus Thiocaldithrix dubininis' gen. nov., sp. nov. and a New Species 'Candidatus Thiothrix putei' sp. nov. in the Family Thiotrichaceae, Some Members of Which Have Traits of Both Na+- and H+-Motive Energetics.</title>
        <authorList>
            <person name="Ravin N.V."/>
            <person name="Muntyan M.S."/>
            <person name="Smolyakov D.D."/>
            <person name="Rudenko T.S."/>
            <person name="Beletsky A.V."/>
            <person name="Mardanov A.V."/>
            <person name="Grabovich M.Y."/>
        </authorList>
    </citation>
    <scope>NUCLEOTIDE SEQUENCE</scope>
    <source>
        <strain evidence="1">GKL-02</strain>
    </source>
</reference>
<name>A0AA95KI63_9GAMM</name>
<sequence length="216" mass="23637">MPLYISEGNTMKRLFTSILLYAAMTGANATVSEYTEFFIPYERAQSGYVCLDKQLMEAEFGIPLASLMEGIFSETKTLHQVLGGTSTYKNINLLVNGTTTIPYTYHFDRYTSSGVYEYSFTLDMAGFNALNGATVAGRQKTKNTAKLALIAMLKTAEAIHGAGNFRVWVKFTNLPLQTGLSGSLVHGGGVDWPTWPYTASSSVYNTYKAEMLASGC</sequence>
<dbReference type="EMBL" id="CP124756">
    <property type="protein sequence ID" value="WGZ93121.1"/>
    <property type="molecule type" value="Genomic_DNA"/>
</dbReference>
<dbReference type="AlphaFoldDB" id="A0AA95KI63"/>
<reference evidence="1" key="2">
    <citation type="submission" date="2023-04" db="EMBL/GenBank/DDBJ databases">
        <authorList>
            <person name="Beletskiy A.V."/>
            <person name="Mardanov A.V."/>
            <person name="Ravin N.V."/>
        </authorList>
    </citation>
    <scope>NUCLEOTIDE SEQUENCE</scope>
    <source>
        <strain evidence="1">GKL-02</strain>
    </source>
</reference>
<evidence type="ECO:0000313" key="1">
    <source>
        <dbReference type="EMBL" id="WGZ93121.1"/>
    </source>
</evidence>
<proteinExistence type="predicted"/>
<protein>
    <submittedName>
        <fullName evidence="1">Uncharacterized protein</fullName>
    </submittedName>
</protein>
<accession>A0AA95KI63</accession>
<organism evidence="1">
    <name type="scientific">Candidatus Thiothrix putei</name>
    <dbReference type="NCBI Taxonomy" id="3080811"/>
    <lineage>
        <taxon>Bacteria</taxon>
        <taxon>Pseudomonadati</taxon>
        <taxon>Pseudomonadota</taxon>
        <taxon>Gammaproteobacteria</taxon>
        <taxon>Thiotrichales</taxon>
        <taxon>Thiotrichaceae</taxon>
        <taxon>Thiothrix</taxon>
    </lineage>
</organism>
<gene>
    <name evidence="1" type="ORF">QJT81_15020</name>
</gene>
<dbReference type="Proteomes" id="UP001301326">
    <property type="component" value="Chromosome"/>
</dbReference>
<dbReference type="KEGG" id="tput:QJT81_15020"/>